<evidence type="ECO:0000313" key="13">
    <source>
        <dbReference type="Proteomes" id="UP000789375"/>
    </source>
</evidence>
<dbReference type="HAMAP" id="MF_00944">
    <property type="entry name" value="YchF_OLA1_ATPase"/>
    <property type="match status" value="1"/>
</dbReference>
<feature type="domain" description="OBG-type G" evidence="10">
    <location>
        <begin position="21"/>
        <end position="286"/>
    </location>
</feature>
<feature type="binding site" evidence="9">
    <location>
        <begin position="30"/>
        <end position="35"/>
    </location>
    <ligand>
        <name>ATP</name>
        <dbReference type="ChEBI" id="CHEBI:30616"/>
    </ligand>
</feature>
<keyword evidence="13" id="KW-1185">Reference proteome</keyword>
<accession>A0A9N8VEX1</accession>
<comment type="cofactor">
    <cofactor evidence="1">
        <name>Mg(2+)</name>
        <dbReference type="ChEBI" id="CHEBI:18420"/>
    </cofactor>
</comment>
<dbReference type="AlphaFoldDB" id="A0A9N8VEX1"/>
<evidence type="ECO:0000256" key="5">
    <source>
        <dbReference type="ARBA" id="ARBA00022741"/>
    </source>
</evidence>
<dbReference type="Gene3D" id="3.40.50.300">
    <property type="entry name" value="P-loop containing nucleotide triphosphate hydrolases"/>
    <property type="match status" value="1"/>
</dbReference>
<evidence type="ECO:0000256" key="3">
    <source>
        <dbReference type="ARBA" id="ARBA00022490"/>
    </source>
</evidence>
<dbReference type="InterPro" id="IPR012675">
    <property type="entry name" value="Beta-grasp_dom_sf"/>
</dbReference>
<evidence type="ECO:0000256" key="2">
    <source>
        <dbReference type="ARBA" id="ARBA00004496"/>
    </source>
</evidence>
<dbReference type="FunFam" id="3.10.20.30:FF:000029">
    <property type="entry name" value="Obg-like ATPase 1"/>
    <property type="match status" value="1"/>
</dbReference>
<dbReference type="InterPro" id="IPR004396">
    <property type="entry name" value="ATPase_YchF/OLA1"/>
</dbReference>
<dbReference type="Proteomes" id="UP000789375">
    <property type="component" value="Unassembled WGS sequence"/>
</dbReference>
<dbReference type="InterPro" id="IPR013029">
    <property type="entry name" value="YchF_C"/>
</dbReference>
<dbReference type="GO" id="GO:0016887">
    <property type="term" value="F:ATP hydrolysis activity"/>
    <property type="evidence" value="ECO:0007669"/>
    <property type="project" value="UniProtKB-UniRule"/>
</dbReference>
<evidence type="ECO:0000256" key="1">
    <source>
        <dbReference type="ARBA" id="ARBA00001946"/>
    </source>
</evidence>
<dbReference type="GO" id="GO:0005525">
    <property type="term" value="F:GTP binding"/>
    <property type="evidence" value="ECO:0007669"/>
    <property type="project" value="InterPro"/>
</dbReference>
<dbReference type="PIRSF" id="PIRSF006641">
    <property type="entry name" value="CHP00092"/>
    <property type="match status" value="1"/>
</dbReference>
<keyword evidence="5 9" id="KW-0547">Nucleotide-binding</keyword>
<dbReference type="InterPro" id="IPR012676">
    <property type="entry name" value="TGS-like"/>
</dbReference>
<comment type="caution">
    <text evidence="12">The sequence shown here is derived from an EMBL/GenBank/DDBJ whole genome shotgun (WGS) entry which is preliminary data.</text>
</comment>
<comment type="function">
    <text evidence="9">Hydrolyzes ATP, and can also hydrolyze GTP with lower efficiency. Has lower affinity for GTP.</text>
</comment>
<dbReference type="PROSITE" id="PS51710">
    <property type="entry name" value="G_OBG"/>
    <property type="match status" value="1"/>
</dbReference>
<dbReference type="Pfam" id="PF06071">
    <property type="entry name" value="YchF-GTPase_C"/>
    <property type="match status" value="1"/>
</dbReference>
<dbReference type="GO" id="GO:0005524">
    <property type="term" value="F:ATP binding"/>
    <property type="evidence" value="ECO:0007669"/>
    <property type="project" value="UniProtKB-UniRule"/>
</dbReference>
<dbReference type="FunFam" id="1.10.150.300:FF:000003">
    <property type="entry name" value="Obg-like ATPase 1"/>
    <property type="match status" value="1"/>
</dbReference>
<evidence type="ECO:0000256" key="7">
    <source>
        <dbReference type="ARBA" id="ARBA00022840"/>
    </source>
</evidence>
<keyword evidence="6 9" id="KW-0378">Hydrolase</keyword>
<feature type="binding site" evidence="9">
    <location>
        <position position="234"/>
    </location>
    <ligand>
        <name>ATP</name>
        <dbReference type="ChEBI" id="CHEBI:30616"/>
    </ligand>
</feature>
<dbReference type="InterPro" id="IPR004095">
    <property type="entry name" value="TGS"/>
</dbReference>
<dbReference type="SUPFAM" id="SSF52540">
    <property type="entry name" value="P-loop containing nucleoside triphosphate hydrolases"/>
    <property type="match status" value="1"/>
</dbReference>
<keyword evidence="4" id="KW-0479">Metal-binding</keyword>
<proteinExistence type="inferred from homology"/>
<dbReference type="InterPro" id="IPR031167">
    <property type="entry name" value="G_OBG"/>
</dbReference>
<dbReference type="PANTHER" id="PTHR23305:SF11">
    <property type="entry name" value="OBG-LIKE ATPASE 1"/>
    <property type="match status" value="1"/>
</dbReference>
<dbReference type="Pfam" id="PF01926">
    <property type="entry name" value="MMR_HSR1"/>
    <property type="match status" value="1"/>
</dbReference>
<dbReference type="InterPro" id="IPR006073">
    <property type="entry name" value="GTP-bd"/>
</dbReference>
<reference evidence="12" key="1">
    <citation type="submission" date="2021-06" db="EMBL/GenBank/DDBJ databases">
        <authorList>
            <person name="Kallberg Y."/>
            <person name="Tangrot J."/>
            <person name="Rosling A."/>
        </authorList>
    </citation>
    <scope>NUCLEOTIDE SEQUENCE</scope>
    <source>
        <strain evidence="12">87-6 pot B 2015</strain>
    </source>
</reference>
<dbReference type="GO" id="GO:0005737">
    <property type="term" value="C:cytoplasm"/>
    <property type="evidence" value="ECO:0007669"/>
    <property type="project" value="UniProtKB-SubCell"/>
</dbReference>
<dbReference type="SUPFAM" id="SSF81271">
    <property type="entry name" value="TGS-like"/>
    <property type="match status" value="1"/>
</dbReference>
<evidence type="ECO:0000259" key="11">
    <source>
        <dbReference type="PROSITE" id="PS51880"/>
    </source>
</evidence>
<dbReference type="Gene3D" id="3.10.20.30">
    <property type="match status" value="1"/>
</dbReference>
<comment type="subunit">
    <text evidence="9">Monomer.</text>
</comment>
<evidence type="ECO:0000256" key="9">
    <source>
        <dbReference type="HAMAP-Rule" id="MF_03167"/>
    </source>
</evidence>
<dbReference type="PRINTS" id="PR00326">
    <property type="entry name" value="GTP1OBG"/>
</dbReference>
<dbReference type="NCBIfam" id="TIGR00092">
    <property type="entry name" value="redox-regulated ATPase YchF"/>
    <property type="match status" value="1"/>
</dbReference>
<dbReference type="CDD" id="cd04867">
    <property type="entry name" value="TGS_YchF_OLA1"/>
    <property type="match status" value="1"/>
</dbReference>
<dbReference type="GO" id="GO:0046872">
    <property type="term" value="F:metal ion binding"/>
    <property type="evidence" value="ECO:0007669"/>
    <property type="project" value="UniProtKB-KW"/>
</dbReference>
<dbReference type="EMBL" id="CAJVPP010000128">
    <property type="protein sequence ID" value="CAG8445472.1"/>
    <property type="molecule type" value="Genomic_DNA"/>
</dbReference>
<keyword evidence="7 9" id="KW-0067">ATP-binding</keyword>
<comment type="subcellular location">
    <subcellularLocation>
        <location evidence="2 9">Cytoplasm</location>
    </subcellularLocation>
</comment>
<evidence type="ECO:0000256" key="4">
    <source>
        <dbReference type="ARBA" id="ARBA00022723"/>
    </source>
</evidence>
<dbReference type="Gene3D" id="1.10.150.300">
    <property type="entry name" value="TGS-like domain"/>
    <property type="match status" value="1"/>
</dbReference>
<keyword evidence="3 9" id="KW-0963">Cytoplasm</keyword>
<dbReference type="InterPro" id="IPR023192">
    <property type="entry name" value="TGS-like_dom_sf"/>
</dbReference>
<protein>
    <recommendedName>
        <fullName evidence="9">Obg-like ATPase 1</fullName>
    </recommendedName>
</protein>
<evidence type="ECO:0000256" key="8">
    <source>
        <dbReference type="ARBA" id="ARBA00022842"/>
    </source>
</evidence>
<evidence type="ECO:0000259" key="10">
    <source>
        <dbReference type="PROSITE" id="PS51710"/>
    </source>
</evidence>
<dbReference type="CDD" id="cd01900">
    <property type="entry name" value="YchF"/>
    <property type="match status" value="1"/>
</dbReference>
<keyword evidence="8" id="KW-0460">Magnesium</keyword>
<dbReference type="InterPro" id="IPR027417">
    <property type="entry name" value="P-loop_NTPase"/>
</dbReference>
<dbReference type="PANTHER" id="PTHR23305">
    <property type="entry name" value="OBG GTPASE FAMILY"/>
    <property type="match status" value="1"/>
</dbReference>
<comment type="similarity">
    <text evidence="9">Belongs to the TRAFAC class OBG-HflX-like GTPase superfamily. OBG GTPase family. YchF/OLA1 subfamily.</text>
</comment>
<gene>
    <name evidence="12" type="ORF">FMOSSE_LOCUS1141</name>
</gene>
<sequence length="397" mass="44468">MPPKKVVKEERILLGRPSNNLKIGVVGMPNVGKSTFFNAITKSAASAENYPFCTIDPEESRVAVPDPRFDWLCETYKPASKVPAYLTVIDIAGLVKGAATGAGLGNNFLSHIRAVDAIFHVVRAFSEEDVIHVEGELNPIRDLEIIHNELRLKDEEFLTKKIEELSKVTARVGKGGSAADKAKKEELEITQKVLKIITEDNKDVRKGDWNNKEVEIINSLLLLTAKPVIYLVNLSEKDYIRKKNKWLPKIKAWIDENNPGDLLLPFSASFESQLSALSTKEEKEKFMTEKDAQSALPRIIVAGYQSLQLMYFFTCGPDEVRAWTIRKHTKAPKAAGVIHSDFEKGFILVDIMRFNDLKEHGSESAVKAAGKYIQKGKEYIFEDGDIAYFRSGLANKK</sequence>
<dbReference type="GO" id="GO:0043023">
    <property type="term" value="F:ribosomal large subunit binding"/>
    <property type="evidence" value="ECO:0007669"/>
    <property type="project" value="UniProtKB-UniRule"/>
</dbReference>
<feature type="domain" description="TGS" evidence="11">
    <location>
        <begin position="308"/>
        <end position="391"/>
    </location>
</feature>
<organism evidence="12 13">
    <name type="scientific">Funneliformis mosseae</name>
    <name type="common">Endomycorrhizal fungus</name>
    <name type="synonym">Glomus mosseae</name>
    <dbReference type="NCBI Taxonomy" id="27381"/>
    <lineage>
        <taxon>Eukaryota</taxon>
        <taxon>Fungi</taxon>
        <taxon>Fungi incertae sedis</taxon>
        <taxon>Mucoromycota</taxon>
        <taxon>Glomeromycotina</taxon>
        <taxon>Glomeromycetes</taxon>
        <taxon>Glomerales</taxon>
        <taxon>Glomeraceae</taxon>
        <taxon>Funneliformis</taxon>
    </lineage>
</organism>
<evidence type="ECO:0000256" key="6">
    <source>
        <dbReference type="ARBA" id="ARBA00022801"/>
    </source>
</evidence>
<evidence type="ECO:0000313" key="12">
    <source>
        <dbReference type="EMBL" id="CAG8445472.1"/>
    </source>
</evidence>
<dbReference type="PROSITE" id="PS51880">
    <property type="entry name" value="TGS"/>
    <property type="match status" value="1"/>
</dbReference>
<name>A0A9N8VEX1_FUNMO</name>
<dbReference type="InterPro" id="IPR041706">
    <property type="entry name" value="YchF_N"/>
</dbReference>